<dbReference type="Pfam" id="PF01264">
    <property type="entry name" value="Chorismate_synt"/>
    <property type="match status" value="1"/>
</dbReference>
<dbReference type="UniPathway" id="UPA00053">
    <property type="reaction ID" value="UER00090"/>
</dbReference>
<reference evidence="7" key="1">
    <citation type="journal article" date="2014" name="Front. Microbiol.">
        <title>High frequency of phylogenetically diverse reductive dehalogenase-homologous genes in deep subseafloor sedimentary metagenomes.</title>
        <authorList>
            <person name="Kawai M."/>
            <person name="Futagami T."/>
            <person name="Toyoda A."/>
            <person name="Takaki Y."/>
            <person name="Nishi S."/>
            <person name="Hori S."/>
            <person name="Arai W."/>
            <person name="Tsubouchi T."/>
            <person name="Morono Y."/>
            <person name="Uchiyama I."/>
            <person name="Ito T."/>
            <person name="Fujiyama A."/>
            <person name="Inagaki F."/>
            <person name="Takami H."/>
        </authorList>
    </citation>
    <scope>NUCLEOTIDE SEQUENCE</scope>
    <source>
        <strain evidence="7">Expedition CK06-06</strain>
    </source>
</reference>
<dbReference type="EC" id="4.2.3.5" evidence="3"/>
<evidence type="ECO:0000256" key="5">
    <source>
        <dbReference type="ARBA" id="ARBA00023141"/>
    </source>
</evidence>
<evidence type="ECO:0000256" key="6">
    <source>
        <dbReference type="ARBA" id="ARBA00023239"/>
    </source>
</evidence>
<dbReference type="GO" id="GO:0010181">
    <property type="term" value="F:FMN binding"/>
    <property type="evidence" value="ECO:0007669"/>
    <property type="project" value="TreeGrafter"/>
</dbReference>
<dbReference type="GO" id="GO:0004107">
    <property type="term" value="F:chorismate synthase activity"/>
    <property type="evidence" value="ECO:0007669"/>
    <property type="project" value="UniProtKB-EC"/>
</dbReference>
<comment type="similarity">
    <text evidence="2">Belongs to the chorismate synthase family.</text>
</comment>
<proteinExistence type="inferred from homology"/>
<dbReference type="EMBL" id="BARU01011106">
    <property type="protein sequence ID" value="GAH41259.1"/>
    <property type="molecule type" value="Genomic_DNA"/>
</dbReference>
<evidence type="ECO:0000256" key="1">
    <source>
        <dbReference type="ARBA" id="ARBA00005044"/>
    </source>
</evidence>
<dbReference type="GO" id="GO:0009423">
    <property type="term" value="P:chorismate biosynthetic process"/>
    <property type="evidence" value="ECO:0007669"/>
    <property type="project" value="UniProtKB-UniPathway"/>
</dbReference>
<dbReference type="SUPFAM" id="SSF103263">
    <property type="entry name" value="Chorismate synthase, AroC"/>
    <property type="match status" value="1"/>
</dbReference>
<keyword evidence="6" id="KW-0456">Lyase</keyword>
<dbReference type="GO" id="GO:0008652">
    <property type="term" value="P:amino acid biosynthetic process"/>
    <property type="evidence" value="ECO:0007669"/>
    <property type="project" value="UniProtKB-KW"/>
</dbReference>
<comment type="pathway">
    <text evidence="1">Metabolic intermediate biosynthesis; chorismate biosynthesis; chorismate from D-erythrose 4-phosphate and phosphoenolpyruvate: step 7/7.</text>
</comment>
<accession>X1GI12</accession>
<dbReference type="InterPro" id="IPR035904">
    <property type="entry name" value="Chorismate_synth_AroC_sf"/>
</dbReference>
<dbReference type="PANTHER" id="PTHR21085">
    <property type="entry name" value="CHORISMATE SYNTHASE"/>
    <property type="match status" value="1"/>
</dbReference>
<organism evidence="7">
    <name type="scientific">marine sediment metagenome</name>
    <dbReference type="NCBI Taxonomy" id="412755"/>
    <lineage>
        <taxon>unclassified sequences</taxon>
        <taxon>metagenomes</taxon>
        <taxon>ecological metagenomes</taxon>
    </lineage>
</organism>
<feature type="non-terminal residue" evidence="7">
    <location>
        <position position="193"/>
    </location>
</feature>
<keyword evidence="5" id="KW-0057">Aromatic amino acid biosynthesis</keyword>
<dbReference type="PROSITE" id="PS00788">
    <property type="entry name" value="CHORISMATE_SYNTHASE_2"/>
    <property type="match status" value="1"/>
</dbReference>
<dbReference type="GO" id="GO:0005829">
    <property type="term" value="C:cytosol"/>
    <property type="evidence" value="ECO:0007669"/>
    <property type="project" value="TreeGrafter"/>
</dbReference>
<keyword evidence="4" id="KW-0028">Amino-acid biosynthesis</keyword>
<dbReference type="InterPro" id="IPR020541">
    <property type="entry name" value="Chorismate_synthase_CS"/>
</dbReference>
<protein>
    <recommendedName>
        <fullName evidence="3">chorismate synthase</fullName>
        <ecNumber evidence="3">4.2.3.5</ecNumber>
    </recommendedName>
</protein>
<evidence type="ECO:0000313" key="7">
    <source>
        <dbReference type="EMBL" id="GAH41259.1"/>
    </source>
</evidence>
<dbReference type="AlphaFoldDB" id="X1GI12"/>
<name>X1GI12_9ZZZZ</name>
<evidence type="ECO:0000256" key="3">
    <source>
        <dbReference type="ARBA" id="ARBA00013036"/>
    </source>
</evidence>
<gene>
    <name evidence="7" type="ORF">S03H2_20953</name>
</gene>
<dbReference type="InterPro" id="IPR000453">
    <property type="entry name" value="Chorismate_synth"/>
</dbReference>
<evidence type="ECO:0000256" key="2">
    <source>
        <dbReference type="ARBA" id="ARBA00008014"/>
    </source>
</evidence>
<dbReference type="Gene3D" id="3.60.150.10">
    <property type="entry name" value="Chorismate synthase AroC"/>
    <property type="match status" value="1"/>
</dbReference>
<dbReference type="PANTHER" id="PTHR21085:SF0">
    <property type="entry name" value="CHORISMATE SYNTHASE"/>
    <property type="match status" value="1"/>
</dbReference>
<dbReference type="GO" id="GO:0009073">
    <property type="term" value="P:aromatic amino acid family biosynthetic process"/>
    <property type="evidence" value="ECO:0007669"/>
    <property type="project" value="UniProtKB-KW"/>
</dbReference>
<evidence type="ECO:0000256" key="4">
    <source>
        <dbReference type="ARBA" id="ARBA00022605"/>
    </source>
</evidence>
<comment type="caution">
    <text evidence="7">The sequence shown here is derived from an EMBL/GenBank/DDBJ whole genome shotgun (WGS) entry which is preliminary data.</text>
</comment>
<sequence length="193" mass="21071">MKMEKDRVEVLAGLRKGKTIGAPLALLIKNKDFKIDVLPHVYSPRPGHADLAGALKYNTRDIRDVLERASARETAMRVAIGAICKTLLQEFKIEIVSHVTRIGEVCARTQKLSFNQLRRKAAKSCINCADKVAGARMVAEIDRAKGQGDSLGGVFELIAVNLPVGLGSFAHWERRLDARLSASLMSIPAVKAV</sequence>